<organism evidence="2 3">
    <name type="scientific">Mangrovihabitans endophyticus</name>
    <dbReference type="NCBI Taxonomy" id="1751298"/>
    <lineage>
        <taxon>Bacteria</taxon>
        <taxon>Bacillati</taxon>
        <taxon>Actinomycetota</taxon>
        <taxon>Actinomycetes</taxon>
        <taxon>Micromonosporales</taxon>
        <taxon>Micromonosporaceae</taxon>
        <taxon>Mangrovihabitans</taxon>
    </lineage>
</organism>
<evidence type="ECO:0000313" key="2">
    <source>
        <dbReference type="EMBL" id="GGL12813.1"/>
    </source>
</evidence>
<protein>
    <recommendedName>
        <fullName evidence="1">Uracil-DNA glycosylase-like domain-containing protein</fullName>
    </recommendedName>
</protein>
<dbReference type="Pfam" id="PF03167">
    <property type="entry name" value="UDG"/>
    <property type="match status" value="1"/>
</dbReference>
<gene>
    <name evidence="2" type="ORF">GCM10012284_54370</name>
</gene>
<accession>A0A8J3C5N4</accession>
<reference evidence="2" key="2">
    <citation type="submission" date="2020-09" db="EMBL/GenBank/DDBJ databases">
        <authorList>
            <person name="Sun Q."/>
            <person name="Zhou Y."/>
        </authorList>
    </citation>
    <scope>NUCLEOTIDE SEQUENCE</scope>
    <source>
        <strain evidence="2">CGMCC 4.7299</strain>
    </source>
</reference>
<dbReference type="CDD" id="cd10035">
    <property type="entry name" value="UDG_like"/>
    <property type="match status" value="1"/>
</dbReference>
<evidence type="ECO:0000259" key="1">
    <source>
        <dbReference type="Pfam" id="PF03167"/>
    </source>
</evidence>
<dbReference type="Proteomes" id="UP000656042">
    <property type="component" value="Unassembled WGS sequence"/>
</dbReference>
<reference evidence="2" key="1">
    <citation type="journal article" date="2014" name="Int. J. Syst. Evol. Microbiol.">
        <title>Complete genome sequence of Corynebacterium casei LMG S-19264T (=DSM 44701T), isolated from a smear-ripened cheese.</title>
        <authorList>
            <consortium name="US DOE Joint Genome Institute (JGI-PGF)"/>
            <person name="Walter F."/>
            <person name="Albersmeier A."/>
            <person name="Kalinowski J."/>
            <person name="Ruckert C."/>
        </authorList>
    </citation>
    <scope>NUCLEOTIDE SEQUENCE</scope>
    <source>
        <strain evidence="2">CGMCC 4.7299</strain>
    </source>
</reference>
<name>A0A8J3C5N4_9ACTN</name>
<dbReference type="SUPFAM" id="SSF52141">
    <property type="entry name" value="Uracil-DNA glycosylase-like"/>
    <property type="match status" value="1"/>
</dbReference>
<dbReference type="InterPro" id="IPR036895">
    <property type="entry name" value="Uracil-DNA_glycosylase-like_sf"/>
</dbReference>
<dbReference type="InterPro" id="IPR005122">
    <property type="entry name" value="Uracil-DNA_glycosylase-like"/>
</dbReference>
<dbReference type="Gene3D" id="3.40.470.10">
    <property type="entry name" value="Uracil-DNA glycosylase-like domain"/>
    <property type="match status" value="1"/>
</dbReference>
<dbReference type="AlphaFoldDB" id="A0A8J3C5N4"/>
<dbReference type="EMBL" id="BMMX01000039">
    <property type="protein sequence ID" value="GGL12813.1"/>
    <property type="molecule type" value="Genomic_DNA"/>
</dbReference>
<proteinExistence type="predicted"/>
<sequence>MADPAFRQEQHDGRTLPHVAPINALVDELHDEQGRGWLPYVAPVHGGTRARVLSVLRDPGPATQVGVGSGFLCVENDDATAEQQARGFADAGIALEEVTPWNAYPWYINRKPTGEELDAGVDALMRLIALMPRLTVVLLQGRDAQACWKRLVRHEPLPLQKLGLEVVQTYHPSQQALWAPNPDERDRRRQHRLDAYKRVARLLERSSAADGP</sequence>
<evidence type="ECO:0000313" key="3">
    <source>
        <dbReference type="Proteomes" id="UP000656042"/>
    </source>
</evidence>
<keyword evidence="3" id="KW-1185">Reference proteome</keyword>
<comment type="caution">
    <text evidence="2">The sequence shown here is derived from an EMBL/GenBank/DDBJ whole genome shotgun (WGS) entry which is preliminary data.</text>
</comment>
<feature type="domain" description="Uracil-DNA glycosylase-like" evidence="1">
    <location>
        <begin position="88"/>
        <end position="181"/>
    </location>
</feature>